<organism evidence="5 6">
    <name type="scientific">Archangium violaceum Cb vi76</name>
    <dbReference type="NCBI Taxonomy" id="1406225"/>
    <lineage>
        <taxon>Bacteria</taxon>
        <taxon>Pseudomonadati</taxon>
        <taxon>Myxococcota</taxon>
        <taxon>Myxococcia</taxon>
        <taxon>Myxococcales</taxon>
        <taxon>Cystobacterineae</taxon>
        <taxon>Archangiaceae</taxon>
        <taxon>Archangium</taxon>
    </lineage>
</organism>
<sequence length="69" mass="7696">MLHELVQQLDRFLKTEPGRGTRPARKPPGEGTGLGLSLSREIIEKGNGGTLRFESEEGQYSEFIITLPR</sequence>
<reference evidence="5 6" key="1">
    <citation type="submission" date="2014-07" db="EMBL/GenBank/DDBJ databases">
        <title>Draft Genome Sequence of Gephyronic Acid Producer, Cystobacter violaceus Strain Cb vi76.</title>
        <authorList>
            <person name="Stevens D.C."/>
            <person name="Young J."/>
            <person name="Carmichael R."/>
            <person name="Tan J."/>
            <person name="Taylor R.E."/>
        </authorList>
    </citation>
    <scope>NUCLEOTIDE SEQUENCE [LARGE SCALE GENOMIC DNA]</scope>
    <source>
        <strain evidence="5 6">Cb vi76</strain>
    </source>
</reference>
<dbReference type="InterPro" id="IPR036890">
    <property type="entry name" value="HATPase_C_sf"/>
</dbReference>
<accession>A0A084SHG3</accession>
<dbReference type="InterPro" id="IPR004358">
    <property type="entry name" value="Sig_transdc_His_kin-like_C"/>
</dbReference>
<comment type="caution">
    <text evidence="5">The sequence shown here is derived from an EMBL/GenBank/DDBJ whole genome shotgun (WGS) entry which is preliminary data.</text>
</comment>
<evidence type="ECO:0000256" key="2">
    <source>
        <dbReference type="ARBA" id="ARBA00012438"/>
    </source>
</evidence>
<evidence type="ECO:0000256" key="3">
    <source>
        <dbReference type="SAM" id="MobiDB-lite"/>
    </source>
</evidence>
<feature type="domain" description="Histidine kinase/HSP90-like ATPase" evidence="4">
    <location>
        <begin position="21"/>
        <end position="68"/>
    </location>
</feature>
<dbReference type="Gene3D" id="3.30.565.10">
    <property type="entry name" value="Histidine kinase-like ATPase, C-terminal domain"/>
    <property type="match status" value="1"/>
</dbReference>
<evidence type="ECO:0000259" key="4">
    <source>
        <dbReference type="Pfam" id="PF02518"/>
    </source>
</evidence>
<gene>
    <name evidence="5" type="ORF">Q664_44750</name>
</gene>
<evidence type="ECO:0000313" key="6">
    <source>
        <dbReference type="Proteomes" id="UP000028547"/>
    </source>
</evidence>
<comment type="catalytic activity">
    <reaction evidence="1">
        <text>ATP + protein L-histidine = ADP + protein N-phospho-L-histidine.</text>
        <dbReference type="EC" id="2.7.13.3"/>
    </reaction>
</comment>
<proteinExistence type="predicted"/>
<dbReference type="GO" id="GO:0004673">
    <property type="term" value="F:protein histidine kinase activity"/>
    <property type="evidence" value="ECO:0007669"/>
    <property type="project" value="UniProtKB-EC"/>
</dbReference>
<dbReference type="EC" id="2.7.13.3" evidence="2"/>
<dbReference type="SUPFAM" id="SSF55874">
    <property type="entry name" value="ATPase domain of HSP90 chaperone/DNA topoisomerase II/histidine kinase"/>
    <property type="match status" value="1"/>
</dbReference>
<dbReference type="InterPro" id="IPR003594">
    <property type="entry name" value="HATPase_dom"/>
</dbReference>
<dbReference type="EMBL" id="JPMI01000322">
    <property type="protein sequence ID" value="KFA87898.1"/>
    <property type="molecule type" value="Genomic_DNA"/>
</dbReference>
<evidence type="ECO:0000256" key="1">
    <source>
        <dbReference type="ARBA" id="ARBA00000085"/>
    </source>
</evidence>
<feature type="region of interest" description="Disordered" evidence="3">
    <location>
        <begin position="12"/>
        <end position="35"/>
    </location>
</feature>
<dbReference type="AlphaFoldDB" id="A0A084SHG3"/>
<dbReference type="PRINTS" id="PR00344">
    <property type="entry name" value="BCTRLSENSOR"/>
</dbReference>
<protein>
    <recommendedName>
        <fullName evidence="2">histidine kinase</fullName>
        <ecNumber evidence="2">2.7.13.3</ecNumber>
    </recommendedName>
</protein>
<evidence type="ECO:0000313" key="5">
    <source>
        <dbReference type="EMBL" id="KFA87898.1"/>
    </source>
</evidence>
<dbReference type="Pfam" id="PF02518">
    <property type="entry name" value="HATPase_c"/>
    <property type="match status" value="1"/>
</dbReference>
<name>A0A084SHG3_9BACT</name>
<dbReference type="Proteomes" id="UP000028547">
    <property type="component" value="Unassembled WGS sequence"/>
</dbReference>